<sequence>MPRDDDDNDHCLGAVTPLPFSCNPSAPTPLYPFWLYAPDLTSADPRTRAFISASSGRTRIFALPPSKSTNYSSALVEYMSPKSNQEDEDLEAAEVARTAANSISELQNELEGSESSKEDQDHQETSDKDQESEDEDDKKHKAPHERLEKASEDTILGQASSK</sequence>
<protein>
    <submittedName>
        <fullName evidence="2">Uncharacterized protein</fullName>
    </submittedName>
</protein>
<feature type="compositionally biased region" description="Basic and acidic residues" evidence="1">
    <location>
        <begin position="114"/>
        <end position="129"/>
    </location>
</feature>
<organism evidence="2 3">
    <name type="scientific">Lactuca saligna</name>
    <name type="common">Willowleaf lettuce</name>
    <dbReference type="NCBI Taxonomy" id="75948"/>
    <lineage>
        <taxon>Eukaryota</taxon>
        <taxon>Viridiplantae</taxon>
        <taxon>Streptophyta</taxon>
        <taxon>Embryophyta</taxon>
        <taxon>Tracheophyta</taxon>
        <taxon>Spermatophyta</taxon>
        <taxon>Magnoliopsida</taxon>
        <taxon>eudicotyledons</taxon>
        <taxon>Gunneridae</taxon>
        <taxon>Pentapetalae</taxon>
        <taxon>asterids</taxon>
        <taxon>campanulids</taxon>
        <taxon>Asterales</taxon>
        <taxon>Asteraceae</taxon>
        <taxon>Cichorioideae</taxon>
        <taxon>Cichorieae</taxon>
        <taxon>Lactucinae</taxon>
        <taxon>Lactuca</taxon>
    </lineage>
</organism>
<name>A0AA35ZMQ0_LACSI</name>
<keyword evidence="3" id="KW-1185">Reference proteome</keyword>
<dbReference type="Proteomes" id="UP001177003">
    <property type="component" value="Chromosome 7"/>
</dbReference>
<proteinExistence type="predicted"/>
<dbReference type="EMBL" id="OX465083">
    <property type="protein sequence ID" value="CAI9294976.1"/>
    <property type="molecule type" value="Genomic_DNA"/>
</dbReference>
<evidence type="ECO:0000256" key="1">
    <source>
        <dbReference type="SAM" id="MobiDB-lite"/>
    </source>
</evidence>
<evidence type="ECO:0000313" key="2">
    <source>
        <dbReference type="EMBL" id="CAI9294976.1"/>
    </source>
</evidence>
<gene>
    <name evidence="2" type="ORF">LSALG_LOCUS33934</name>
</gene>
<evidence type="ECO:0000313" key="3">
    <source>
        <dbReference type="Proteomes" id="UP001177003"/>
    </source>
</evidence>
<reference evidence="2" key="1">
    <citation type="submission" date="2023-04" db="EMBL/GenBank/DDBJ databases">
        <authorList>
            <person name="Vijverberg K."/>
            <person name="Xiong W."/>
            <person name="Schranz E."/>
        </authorList>
    </citation>
    <scope>NUCLEOTIDE SEQUENCE</scope>
</reference>
<accession>A0AA35ZMQ0</accession>
<dbReference type="AlphaFoldDB" id="A0AA35ZMQ0"/>
<feature type="region of interest" description="Disordered" evidence="1">
    <location>
        <begin position="78"/>
        <end position="162"/>
    </location>
</feature>